<protein>
    <submittedName>
        <fullName evidence="1">Uncharacterized protein</fullName>
    </submittedName>
</protein>
<evidence type="ECO:0000313" key="1">
    <source>
        <dbReference type="EMBL" id="CAB5221992.1"/>
    </source>
</evidence>
<gene>
    <name evidence="1" type="ORF">UFOVP242_206</name>
</gene>
<proteinExistence type="predicted"/>
<sequence>MEIEYTLFLNNEEVENMEQDLSTLEMLVNNVPTDVSGKWVKKEELYTFAAAVADFVLTKMENNLNDTNLQANSN</sequence>
<reference evidence="1" key="1">
    <citation type="submission" date="2020-05" db="EMBL/GenBank/DDBJ databases">
        <authorList>
            <person name="Chiriac C."/>
            <person name="Salcher M."/>
            <person name="Ghai R."/>
            <person name="Kavagutti S V."/>
        </authorList>
    </citation>
    <scope>NUCLEOTIDE SEQUENCE</scope>
</reference>
<accession>A0A6J7WZ41</accession>
<organism evidence="1">
    <name type="scientific">uncultured Caudovirales phage</name>
    <dbReference type="NCBI Taxonomy" id="2100421"/>
    <lineage>
        <taxon>Viruses</taxon>
        <taxon>Duplodnaviria</taxon>
        <taxon>Heunggongvirae</taxon>
        <taxon>Uroviricota</taxon>
        <taxon>Caudoviricetes</taxon>
        <taxon>Peduoviridae</taxon>
        <taxon>Maltschvirus</taxon>
        <taxon>Maltschvirus maltsch</taxon>
    </lineage>
</organism>
<name>A0A6J7WZ41_9CAUD</name>
<dbReference type="EMBL" id="LR798294">
    <property type="protein sequence ID" value="CAB5221992.1"/>
    <property type="molecule type" value="Genomic_DNA"/>
</dbReference>